<accession>A0A7C1E511</accession>
<keyword evidence="1" id="KW-0472">Membrane</keyword>
<protein>
    <recommendedName>
        <fullName evidence="3">Flagellin</fullName>
    </recommendedName>
</protein>
<gene>
    <name evidence="2" type="ORF">ENO04_01575</name>
</gene>
<evidence type="ECO:0000313" key="2">
    <source>
        <dbReference type="EMBL" id="HDS10303.1"/>
    </source>
</evidence>
<dbReference type="EMBL" id="DSDY01000052">
    <property type="protein sequence ID" value="HDS10303.1"/>
    <property type="molecule type" value="Genomic_DNA"/>
</dbReference>
<dbReference type="GO" id="GO:0005198">
    <property type="term" value="F:structural molecule activity"/>
    <property type="evidence" value="ECO:0007669"/>
    <property type="project" value="InterPro"/>
</dbReference>
<evidence type="ECO:0008006" key="3">
    <source>
        <dbReference type="Google" id="ProtNLM"/>
    </source>
</evidence>
<comment type="caution">
    <text evidence="2">The sequence shown here is derived from an EMBL/GenBank/DDBJ whole genome shotgun (WGS) entry which is preliminary data.</text>
</comment>
<dbReference type="GO" id="GO:0097588">
    <property type="term" value="P:archaeal or bacterial-type flagellum-dependent cell motility"/>
    <property type="evidence" value="ECO:0007669"/>
    <property type="project" value="InterPro"/>
</dbReference>
<sequence length="161" mass="17776">MGFSVTISHAILLIAAIIVASSFAFVMIAKTSTLSSIFSQNINQLTINSQLDFTFVYAYYNSVEGAFYVYLKNTGLAEIPGSYIAKSDLIIISNNKAQLIIYGDTKPGYWIFQDTNGISGWQIGETIVIKAYNQTAVDLRVVIKFVLPSGLAKDYYVWLGD</sequence>
<dbReference type="Pfam" id="PF01917">
    <property type="entry name" value="Flagellin_arch-type"/>
    <property type="match status" value="1"/>
</dbReference>
<proteinExistence type="predicted"/>
<dbReference type="InterPro" id="IPR002774">
    <property type="entry name" value="Flagellin_arc-type"/>
</dbReference>
<evidence type="ECO:0000256" key="1">
    <source>
        <dbReference type="SAM" id="Phobius"/>
    </source>
</evidence>
<feature type="transmembrane region" description="Helical" evidence="1">
    <location>
        <begin position="6"/>
        <end position="29"/>
    </location>
</feature>
<keyword evidence="1" id="KW-0812">Transmembrane</keyword>
<dbReference type="AlphaFoldDB" id="A0A7C1E511"/>
<name>A0A7C1E511_9CREN</name>
<reference evidence="2" key="1">
    <citation type="journal article" date="2020" name="mSystems">
        <title>Genome- and Community-Level Interaction Insights into Carbon Utilization and Element Cycling Functions of Hydrothermarchaeota in Hydrothermal Sediment.</title>
        <authorList>
            <person name="Zhou Z."/>
            <person name="Liu Y."/>
            <person name="Xu W."/>
            <person name="Pan J."/>
            <person name="Luo Z.H."/>
            <person name="Li M."/>
        </authorList>
    </citation>
    <scope>NUCLEOTIDE SEQUENCE [LARGE SCALE GENOMIC DNA]</scope>
    <source>
        <strain evidence="2">SpSt-123</strain>
    </source>
</reference>
<organism evidence="2">
    <name type="scientific">Fervidicoccus fontis</name>
    <dbReference type="NCBI Taxonomy" id="683846"/>
    <lineage>
        <taxon>Archaea</taxon>
        <taxon>Thermoproteota</taxon>
        <taxon>Thermoprotei</taxon>
        <taxon>Fervidicoccales</taxon>
        <taxon>Fervidicoccaceae</taxon>
        <taxon>Fervidicoccus</taxon>
    </lineage>
</organism>
<keyword evidence="1" id="KW-1133">Transmembrane helix</keyword>